<dbReference type="PROSITE" id="PS50975">
    <property type="entry name" value="ATP_GRASP"/>
    <property type="match status" value="1"/>
</dbReference>
<reference evidence="5" key="1">
    <citation type="submission" date="2016-10" db="EMBL/GenBank/DDBJ databases">
        <title>Sequence of Gallionella enrichment culture.</title>
        <authorList>
            <person name="Poehlein A."/>
            <person name="Muehling M."/>
            <person name="Daniel R."/>
        </authorList>
    </citation>
    <scope>NUCLEOTIDE SEQUENCE</scope>
</reference>
<dbReference type="InterPro" id="IPR013651">
    <property type="entry name" value="ATP-grasp_RimK-type"/>
</dbReference>
<dbReference type="SUPFAM" id="SSF56059">
    <property type="entry name" value="Glutathione synthetase ATP-binding domain-like"/>
    <property type="match status" value="1"/>
</dbReference>
<dbReference type="Gene3D" id="3.40.50.20">
    <property type="match status" value="1"/>
</dbReference>
<evidence type="ECO:0000256" key="2">
    <source>
        <dbReference type="ARBA" id="ARBA00022741"/>
    </source>
</evidence>
<dbReference type="PANTHER" id="PTHR21621">
    <property type="entry name" value="RIBOSOMAL PROTEIN S6 MODIFICATION PROTEIN"/>
    <property type="match status" value="1"/>
</dbReference>
<dbReference type="NCBIfam" id="TIGR00768">
    <property type="entry name" value="rimK_fam"/>
    <property type="match status" value="1"/>
</dbReference>
<sequence length="224" mass="24700">MQQVITRLNVLHMLTMQGVMVYNSVKAIERTVDKAMTSFLLSTNDVSTPPTWVCESRLHAEAILQSAAQHNQTLVMKPLFGSQGLGVRKLLASEAMPVPMQQYVDGVYYFQQLIETTDAPHDYRVFVITGKIVAAMKRIGSTWVNNVAAGGRCEAVYPDEAMSQLALQAAAAVDIDYCGVDIIQSNSGEYCVLEVNSIPAWKGLQSVTEQSIAQLLVDDFLRRI</sequence>
<dbReference type="GO" id="GO:0016879">
    <property type="term" value="F:ligase activity, forming carbon-nitrogen bonds"/>
    <property type="evidence" value="ECO:0007669"/>
    <property type="project" value="TreeGrafter"/>
</dbReference>
<gene>
    <name evidence="5" type="primary">lysX_1</name>
    <name evidence="5" type="ORF">GALL_19300</name>
</gene>
<name>A0A1J5TV98_9ZZZZ</name>
<keyword evidence="3" id="KW-0067">ATP-binding</keyword>
<feature type="domain" description="ATP-grasp" evidence="4">
    <location>
        <begin position="38"/>
        <end position="221"/>
    </location>
</feature>
<comment type="caution">
    <text evidence="5">The sequence shown here is derived from an EMBL/GenBank/DDBJ whole genome shotgun (WGS) entry which is preliminary data.</text>
</comment>
<dbReference type="AlphaFoldDB" id="A0A1J5TV98"/>
<evidence type="ECO:0000313" key="5">
    <source>
        <dbReference type="EMBL" id="OIR17708.1"/>
    </source>
</evidence>
<accession>A0A1J5TV98</accession>
<evidence type="ECO:0000256" key="3">
    <source>
        <dbReference type="ARBA" id="ARBA00022840"/>
    </source>
</evidence>
<dbReference type="GO" id="GO:0005737">
    <property type="term" value="C:cytoplasm"/>
    <property type="evidence" value="ECO:0007669"/>
    <property type="project" value="TreeGrafter"/>
</dbReference>
<dbReference type="InterPro" id="IPR011761">
    <property type="entry name" value="ATP-grasp"/>
</dbReference>
<keyword evidence="1" id="KW-0479">Metal-binding</keyword>
<dbReference type="GO" id="GO:0046872">
    <property type="term" value="F:metal ion binding"/>
    <property type="evidence" value="ECO:0007669"/>
    <property type="project" value="UniProtKB-KW"/>
</dbReference>
<evidence type="ECO:0000256" key="1">
    <source>
        <dbReference type="ARBA" id="ARBA00022723"/>
    </source>
</evidence>
<dbReference type="Gene3D" id="3.30.470.20">
    <property type="entry name" value="ATP-grasp fold, B domain"/>
    <property type="match status" value="1"/>
</dbReference>
<dbReference type="GO" id="GO:0005524">
    <property type="term" value="F:ATP binding"/>
    <property type="evidence" value="ECO:0007669"/>
    <property type="project" value="UniProtKB-KW"/>
</dbReference>
<dbReference type="EC" id="6.3.2.-" evidence="5"/>
<dbReference type="PANTHER" id="PTHR21621:SF0">
    <property type="entry name" value="BETA-CITRYLGLUTAMATE SYNTHASE B-RELATED"/>
    <property type="match status" value="1"/>
</dbReference>
<proteinExistence type="predicted"/>
<dbReference type="Pfam" id="PF08443">
    <property type="entry name" value="RimK"/>
    <property type="match status" value="1"/>
</dbReference>
<keyword evidence="2" id="KW-0547">Nucleotide-binding</keyword>
<organism evidence="5">
    <name type="scientific">mine drainage metagenome</name>
    <dbReference type="NCBI Taxonomy" id="410659"/>
    <lineage>
        <taxon>unclassified sequences</taxon>
        <taxon>metagenomes</taxon>
        <taxon>ecological metagenomes</taxon>
    </lineage>
</organism>
<dbReference type="EMBL" id="MLJW01000004">
    <property type="protein sequence ID" value="OIR17708.1"/>
    <property type="molecule type" value="Genomic_DNA"/>
</dbReference>
<protein>
    <submittedName>
        <fullName evidence="5">Alpha-aminoadipate--LysW ligase LysX</fullName>
        <ecNumber evidence="5">6.3.2.-</ecNumber>
    </submittedName>
</protein>
<dbReference type="InterPro" id="IPR004666">
    <property type="entry name" value="Rp_bS6_RimK/Lys_biosynth_LsyX"/>
</dbReference>
<keyword evidence="5" id="KW-0436">Ligase</keyword>
<evidence type="ECO:0000259" key="4">
    <source>
        <dbReference type="PROSITE" id="PS50975"/>
    </source>
</evidence>